<protein>
    <submittedName>
        <fullName evidence="2">PhnA domain-containing protein</fullName>
    </submittedName>
</protein>
<name>A0AAF0C3Z5_9GAMM</name>
<reference evidence="2 3" key="2">
    <citation type="journal article" date="2022" name="Mar. Drugs">
        <title>Bioassay-Guided Fractionation Leads to the Detection of Cholic Acid Generated by the Rare Thalassomonas sp.</title>
        <authorList>
            <person name="Pheiffer F."/>
            <person name="Schneider Y.K."/>
            <person name="Hansen E.H."/>
            <person name="Andersen J.H."/>
            <person name="Isaksson J."/>
            <person name="Busche T."/>
            <person name="R C."/>
            <person name="Kalinowski J."/>
            <person name="Zyl L.V."/>
            <person name="Trindade M."/>
        </authorList>
    </citation>
    <scope>NUCLEOTIDE SEQUENCE [LARGE SCALE GENOMIC DNA]</scope>
    <source>
        <strain evidence="2 3">A5K-106</strain>
    </source>
</reference>
<keyword evidence="3" id="KW-1185">Reference proteome</keyword>
<sequence>MGCKIDGAGAMMLKSTFVKKA</sequence>
<accession>A0AAF0C3Z5</accession>
<dbReference type="Proteomes" id="UP000032568">
    <property type="component" value="Chromosome"/>
</dbReference>
<organism evidence="2 3">
    <name type="scientific">Thalassomonas actiniarum</name>
    <dbReference type="NCBI Taxonomy" id="485447"/>
    <lineage>
        <taxon>Bacteria</taxon>
        <taxon>Pseudomonadati</taxon>
        <taxon>Pseudomonadota</taxon>
        <taxon>Gammaproteobacteria</taxon>
        <taxon>Alteromonadales</taxon>
        <taxon>Colwelliaceae</taxon>
        <taxon>Thalassomonas</taxon>
    </lineage>
</organism>
<dbReference type="AlphaFoldDB" id="A0AAF0C3Z5"/>
<evidence type="ECO:0000313" key="3">
    <source>
        <dbReference type="Proteomes" id="UP000032568"/>
    </source>
</evidence>
<dbReference type="KEGG" id="tact:SG35_003945"/>
<evidence type="ECO:0000313" key="2">
    <source>
        <dbReference type="EMBL" id="WDE01737.1"/>
    </source>
</evidence>
<dbReference type="Gene3D" id="2.30.30.40">
    <property type="entry name" value="SH3 Domains"/>
    <property type="match status" value="1"/>
</dbReference>
<dbReference type="Pfam" id="PF03831">
    <property type="entry name" value="YjdM"/>
    <property type="match status" value="1"/>
</dbReference>
<gene>
    <name evidence="2" type="ORF">SG35_003945</name>
</gene>
<dbReference type="InterPro" id="IPR013988">
    <property type="entry name" value="YjdM_C"/>
</dbReference>
<dbReference type="EMBL" id="CP059735">
    <property type="protein sequence ID" value="WDE01737.1"/>
    <property type="molecule type" value="Genomic_DNA"/>
</dbReference>
<proteinExistence type="predicted"/>
<reference evidence="2 3" key="1">
    <citation type="journal article" date="2015" name="Genome Announc.">
        <title>Draft Genome Sequences of Marine Isolates of Thalassomonas viridans and Thalassomonas actiniarum.</title>
        <authorList>
            <person name="Olonade I."/>
            <person name="van Zyl L.J."/>
            <person name="Trindade M."/>
        </authorList>
    </citation>
    <scope>NUCLEOTIDE SEQUENCE [LARGE SCALE GENOMIC DNA]</scope>
    <source>
        <strain evidence="2 3">A5K-106</strain>
    </source>
</reference>
<feature type="domain" description="Protein YjdM C-terminal" evidence="1">
    <location>
        <begin position="3"/>
        <end position="21"/>
    </location>
</feature>
<evidence type="ECO:0000259" key="1">
    <source>
        <dbReference type="Pfam" id="PF03831"/>
    </source>
</evidence>